<dbReference type="NCBIfam" id="TIGR02870">
    <property type="entry name" value="spore_II_D"/>
    <property type="match status" value="1"/>
</dbReference>
<organism evidence="3 4">
    <name type="scientific">Aquisalibacillus elongatus</name>
    <dbReference type="NCBI Taxonomy" id="485577"/>
    <lineage>
        <taxon>Bacteria</taxon>
        <taxon>Bacillati</taxon>
        <taxon>Bacillota</taxon>
        <taxon>Bacilli</taxon>
        <taxon>Bacillales</taxon>
        <taxon>Bacillaceae</taxon>
        <taxon>Aquisalibacillus</taxon>
    </lineage>
</organism>
<dbReference type="GO" id="GO:0030288">
    <property type="term" value="C:outer membrane-bounded periplasmic space"/>
    <property type="evidence" value="ECO:0007669"/>
    <property type="project" value="TreeGrafter"/>
</dbReference>
<dbReference type="GO" id="GO:0030435">
    <property type="term" value="P:sporulation resulting in formation of a cellular spore"/>
    <property type="evidence" value="ECO:0007669"/>
    <property type="project" value="InterPro"/>
</dbReference>
<name>A0A3N5BWI3_9BACI</name>
<feature type="transmembrane region" description="Helical" evidence="1">
    <location>
        <begin position="7"/>
        <end position="29"/>
    </location>
</feature>
<dbReference type="PANTHER" id="PTHR30032:SF4">
    <property type="entry name" value="AMIDASE ENHANCER"/>
    <property type="match status" value="1"/>
</dbReference>
<dbReference type="Pfam" id="PF08486">
    <property type="entry name" value="SpoIID"/>
    <property type="match status" value="1"/>
</dbReference>
<proteinExistence type="predicted"/>
<accession>A0A3N5BWI3</accession>
<keyword evidence="4" id="KW-1185">Reference proteome</keyword>
<keyword evidence="1" id="KW-1133">Transmembrane helix</keyword>
<evidence type="ECO:0000313" key="3">
    <source>
        <dbReference type="EMBL" id="RPF54118.1"/>
    </source>
</evidence>
<evidence type="ECO:0000259" key="2">
    <source>
        <dbReference type="Pfam" id="PF08486"/>
    </source>
</evidence>
<sequence length="331" mass="37028">MNIKKEGVILGSILIAVMTILPAIVVIPFSEASTTPVNMSEVEEMELDTEDQPIVKVKRQQTDEIEEVPLETYVTSVVSSEVPASFELEAIKAQALAARTYIVQKLAETDDTDEYHVTDTVQHQVYKNLDELRSTWGVDYSWKINKIKEAVKETEGQIITYSGTPIAAQFFSTSNGFTENAEDYWQNEVPYLKSVSSPWDERSPEFMEQQILSRSEVVSKLGIDSPTINVTDTVRTESQRIKEITINGKTFSGREVRELLGLRSNDFTIQAKGDHIIFTTKGYGHGVGMSQYGANGMAEDGKGYQEIVKHYYQGVDISNVQEVIDTLSAMN</sequence>
<dbReference type="AlphaFoldDB" id="A0A3N5BWI3"/>
<keyword evidence="1" id="KW-0472">Membrane</keyword>
<gene>
    <name evidence="3" type="ORF">EDC24_1306</name>
</gene>
<dbReference type="InterPro" id="IPR013693">
    <property type="entry name" value="SpoIID/LytB_N"/>
</dbReference>
<dbReference type="OrthoDB" id="9794671at2"/>
<evidence type="ECO:0000313" key="4">
    <source>
        <dbReference type="Proteomes" id="UP000276443"/>
    </source>
</evidence>
<dbReference type="InterPro" id="IPR014225">
    <property type="entry name" value="Spore_II_D_firmicutes"/>
</dbReference>
<comment type="caution">
    <text evidence="3">The sequence shown here is derived from an EMBL/GenBank/DDBJ whole genome shotgun (WGS) entry which is preliminary data.</text>
</comment>
<dbReference type="PROSITE" id="PS50890">
    <property type="entry name" value="PUA"/>
    <property type="match status" value="1"/>
</dbReference>
<protein>
    <submittedName>
        <fullName evidence="3">Stage II sporulation protein D</fullName>
    </submittedName>
</protein>
<reference evidence="3 4" key="1">
    <citation type="submission" date="2018-11" db="EMBL/GenBank/DDBJ databases">
        <title>Genomic Encyclopedia of Type Strains, Phase IV (KMG-IV): sequencing the most valuable type-strain genomes for metagenomic binning, comparative biology and taxonomic classification.</title>
        <authorList>
            <person name="Goeker M."/>
        </authorList>
    </citation>
    <scope>NUCLEOTIDE SEQUENCE [LARGE SCALE GENOMIC DNA]</scope>
    <source>
        <strain evidence="3 4">DSM 18090</strain>
    </source>
</reference>
<dbReference type="PANTHER" id="PTHR30032">
    <property type="entry name" value="N-ACETYLMURAMOYL-L-ALANINE AMIDASE-RELATED"/>
    <property type="match status" value="1"/>
</dbReference>
<dbReference type="Proteomes" id="UP000276443">
    <property type="component" value="Unassembled WGS sequence"/>
</dbReference>
<keyword evidence="1" id="KW-0812">Transmembrane</keyword>
<dbReference type="InterPro" id="IPR013486">
    <property type="entry name" value="SpoIID/LytB"/>
</dbReference>
<evidence type="ECO:0000256" key="1">
    <source>
        <dbReference type="SAM" id="Phobius"/>
    </source>
</evidence>
<dbReference type="InterPro" id="IPR051922">
    <property type="entry name" value="Bact_Sporulation_Assoc"/>
</dbReference>
<dbReference type="RefSeq" id="WP_124220857.1">
    <property type="nucleotide sequence ID" value="NZ_RKRF01000008.1"/>
</dbReference>
<dbReference type="NCBIfam" id="TIGR02669">
    <property type="entry name" value="SpoIID_LytB"/>
    <property type="match status" value="1"/>
</dbReference>
<dbReference type="EMBL" id="RKRF01000008">
    <property type="protein sequence ID" value="RPF54118.1"/>
    <property type="molecule type" value="Genomic_DNA"/>
</dbReference>
<feature type="domain" description="Sporulation stage II protein D amidase enhancer LytB N-terminal" evidence="2">
    <location>
        <begin position="59"/>
        <end position="161"/>
    </location>
</feature>